<accession>A0A9N9D0Q1</accession>
<dbReference type="PANTHER" id="PTHR43591:SF24">
    <property type="entry name" value="2-METHOXY-6-POLYPRENYL-1,4-BENZOQUINOL METHYLASE, MITOCHONDRIAL"/>
    <property type="match status" value="1"/>
</dbReference>
<dbReference type="Proteomes" id="UP000789508">
    <property type="component" value="Unassembled WGS sequence"/>
</dbReference>
<dbReference type="InterPro" id="IPR029063">
    <property type="entry name" value="SAM-dependent_MTases_sf"/>
</dbReference>
<dbReference type="AlphaFoldDB" id="A0A9N9D0Q1"/>
<dbReference type="PANTHER" id="PTHR43591">
    <property type="entry name" value="METHYLTRANSFERASE"/>
    <property type="match status" value="1"/>
</dbReference>
<organism evidence="3 4">
    <name type="scientific">Ambispora leptoticha</name>
    <dbReference type="NCBI Taxonomy" id="144679"/>
    <lineage>
        <taxon>Eukaryota</taxon>
        <taxon>Fungi</taxon>
        <taxon>Fungi incertae sedis</taxon>
        <taxon>Mucoromycota</taxon>
        <taxon>Glomeromycotina</taxon>
        <taxon>Glomeromycetes</taxon>
        <taxon>Archaeosporales</taxon>
        <taxon>Ambisporaceae</taxon>
        <taxon>Ambispora</taxon>
    </lineage>
</organism>
<dbReference type="EMBL" id="CAJVPS010006243">
    <property type="protein sequence ID" value="CAG8623217.1"/>
    <property type="molecule type" value="Genomic_DNA"/>
</dbReference>
<name>A0A9N9D0Q1_9GLOM</name>
<evidence type="ECO:0000313" key="4">
    <source>
        <dbReference type="Proteomes" id="UP000789508"/>
    </source>
</evidence>
<dbReference type="GO" id="GO:0008168">
    <property type="term" value="F:methyltransferase activity"/>
    <property type="evidence" value="ECO:0007669"/>
    <property type="project" value="TreeGrafter"/>
</dbReference>
<dbReference type="CDD" id="cd02440">
    <property type="entry name" value="AdoMet_MTases"/>
    <property type="match status" value="1"/>
</dbReference>
<dbReference type="Pfam" id="PF13649">
    <property type="entry name" value="Methyltransf_25"/>
    <property type="match status" value="1"/>
</dbReference>
<dbReference type="InterPro" id="IPR041698">
    <property type="entry name" value="Methyltransf_25"/>
</dbReference>
<evidence type="ECO:0000313" key="3">
    <source>
        <dbReference type="EMBL" id="CAG8623217.1"/>
    </source>
</evidence>
<keyword evidence="4" id="KW-1185">Reference proteome</keyword>
<gene>
    <name evidence="3" type="ORF">ALEPTO_LOCUS9055</name>
</gene>
<evidence type="ECO:0000259" key="2">
    <source>
        <dbReference type="Pfam" id="PF13649"/>
    </source>
</evidence>
<feature type="compositionally biased region" description="Low complexity" evidence="1">
    <location>
        <begin position="15"/>
        <end position="29"/>
    </location>
</feature>
<comment type="caution">
    <text evidence="3">The sequence shown here is derived from an EMBL/GenBank/DDBJ whole genome shotgun (WGS) entry which is preliminary data.</text>
</comment>
<evidence type="ECO:0000256" key="1">
    <source>
        <dbReference type="SAM" id="MobiDB-lite"/>
    </source>
</evidence>
<dbReference type="OrthoDB" id="2013972at2759"/>
<sequence>MGNKMGINSRRRKQSVSSRKVSRPSPGSSFSLEEPQASEYSKDKRVDDIQQFYNHMRHLWQGCFSAHVEESLIRGSLVLDIGCGTGNWLKEMATEYKYSEFIGVDILPLPDDVNRLKNINFVQSDALEFLPFENNYFDYVRISNMSMCFPENEWGKLLNEMARVLKPGGYVEIEEPDLELYNRGPIADYLMSYFLESYAQYGINVKLYKRLELYLASTNQFTGVEWDHKTLSFSSLIDLTGVSLSEIMSYYFAGNLDLTSQLAGRMAVEERELKSMYNQMQNEMKSYDSKLHYYRFWGRKISM</sequence>
<feature type="domain" description="Methyltransferase" evidence="2">
    <location>
        <begin position="78"/>
        <end position="169"/>
    </location>
</feature>
<dbReference type="SUPFAM" id="SSF53335">
    <property type="entry name" value="S-adenosyl-L-methionine-dependent methyltransferases"/>
    <property type="match status" value="1"/>
</dbReference>
<feature type="region of interest" description="Disordered" evidence="1">
    <location>
        <begin position="1"/>
        <end position="42"/>
    </location>
</feature>
<dbReference type="Gene3D" id="3.40.50.150">
    <property type="entry name" value="Vaccinia Virus protein VP39"/>
    <property type="match status" value="1"/>
</dbReference>
<protein>
    <submittedName>
        <fullName evidence="3">12852_t:CDS:1</fullName>
    </submittedName>
</protein>
<proteinExistence type="predicted"/>
<reference evidence="3" key="1">
    <citation type="submission" date="2021-06" db="EMBL/GenBank/DDBJ databases">
        <authorList>
            <person name="Kallberg Y."/>
            <person name="Tangrot J."/>
            <person name="Rosling A."/>
        </authorList>
    </citation>
    <scope>NUCLEOTIDE SEQUENCE</scope>
    <source>
        <strain evidence="3">FL130A</strain>
    </source>
</reference>